<dbReference type="InterPro" id="IPR042452">
    <property type="entry name" value="ZPR1_Znf1/2"/>
</dbReference>
<dbReference type="InterPro" id="IPR042451">
    <property type="entry name" value="ZPR1_A/B_dom"/>
</dbReference>
<dbReference type="InterPro" id="IPR004457">
    <property type="entry name" value="Znf_ZPR1"/>
</dbReference>
<keyword evidence="12" id="KW-1185">Reference proteome</keyword>
<keyword evidence="3" id="KW-0479">Metal-binding</keyword>
<keyword evidence="6" id="KW-0862">Zinc</keyword>
<evidence type="ECO:0000259" key="10">
    <source>
        <dbReference type="SMART" id="SM00709"/>
    </source>
</evidence>
<comment type="function">
    <text evidence="8">Acts as a protein folding chaperone for elongation factor 1-alpha.</text>
</comment>
<dbReference type="Pfam" id="PF03367">
    <property type="entry name" value="Zn_ribbon_ZPR1"/>
    <property type="match status" value="2"/>
</dbReference>
<dbReference type="GO" id="GO:0008270">
    <property type="term" value="F:zinc ion binding"/>
    <property type="evidence" value="ECO:0007669"/>
    <property type="project" value="UniProtKB-KW"/>
</dbReference>
<keyword evidence="5" id="KW-0863">Zinc-finger</keyword>
<dbReference type="Pfam" id="PF22794">
    <property type="entry name" value="jr-ZPR1"/>
    <property type="match status" value="2"/>
</dbReference>
<keyword evidence="7" id="KW-0539">Nucleus</keyword>
<evidence type="ECO:0000256" key="2">
    <source>
        <dbReference type="ARBA" id="ARBA00008354"/>
    </source>
</evidence>
<evidence type="ECO:0000256" key="9">
    <source>
        <dbReference type="SAM" id="MobiDB-lite"/>
    </source>
</evidence>
<feature type="domain" description="Zinc finger ZPR1-type" evidence="10">
    <location>
        <begin position="276"/>
        <end position="440"/>
    </location>
</feature>
<evidence type="ECO:0000313" key="12">
    <source>
        <dbReference type="Proteomes" id="UP000054383"/>
    </source>
</evidence>
<dbReference type="Gene3D" id="2.60.120.1040">
    <property type="entry name" value="ZPR1, A/B domain"/>
    <property type="match status" value="2"/>
</dbReference>
<dbReference type="Gene3D" id="2.20.25.420">
    <property type="entry name" value="ZPR1, zinc finger domain"/>
    <property type="match status" value="2"/>
</dbReference>
<sequence>MSQGENTTAAAAEDHTEQMDRMLDTMTQKNQQSESQFQKLGDVVENDDDNGVVEVESLCMNCHENGTTRLLLLRVPFFRDIVLESFECPHCSFRDNSVKSASQIQAYGSKYTLVVENEEDLQRQVVKSDIAIFKLETLEIEMPKGESQLTNVEGVLLKIHSTLESEQPLRKEQAPELYNALEPIIQRIGQMLKREAFPFTVSLDDLTGNSFIAPTPHDSGNKYTRRDYARTHEQNDELGISSDPEAQKTEDKNMIQSAGDPEDLDIIDGQVYSLPAECPGCAKACLVNMQKVSIPHFKQVIIWSTVCDHCGYRTNEVKTGGEVPEKGKRITLKVDTIEDLSRDILKSDTCALHSQELEIWSQPGTLGGRFTTVEGLLTEIRDQLHGQIFDVGDSGAGDSLSSDDKEKWTRFFSRLDSAIKGDLKFVITLEDPLANSYVQNLHLPDPDPQLQEEDYTRTDEEEDDLGFKDMKTEGYENDV</sequence>
<keyword evidence="4" id="KW-0677">Repeat</keyword>
<evidence type="ECO:0000256" key="1">
    <source>
        <dbReference type="ARBA" id="ARBA00004123"/>
    </source>
</evidence>
<accession>A0A0U1LP09</accession>
<feature type="compositionally biased region" description="Basic and acidic residues" evidence="9">
    <location>
        <begin position="465"/>
        <end position="479"/>
    </location>
</feature>
<dbReference type="FunFam" id="2.60.120.1040:FF:000001">
    <property type="entry name" value="Zinc finger protein ZPR1"/>
    <property type="match status" value="1"/>
</dbReference>
<evidence type="ECO:0000256" key="3">
    <source>
        <dbReference type="ARBA" id="ARBA00022723"/>
    </source>
</evidence>
<dbReference type="InterPro" id="IPR056180">
    <property type="entry name" value="ZPR1_jr_dom"/>
</dbReference>
<dbReference type="SMART" id="SM00709">
    <property type="entry name" value="Zpr1"/>
    <property type="match status" value="2"/>
</dbReference>
<comment type="similarity">
    <text evidence="2">Belongs to the ZPR1 family.</text>
</comment>
<evidence type="ECO:0000313" key="11">
    <source>
        <dbReference type="EMBL" id="CRG83881.1"/>
    </source>
</evidence>
<evidence type="ECO:0000256" key="4">
    <source>
        <dbReference type="ARBA" id="ARBA00022737"/>
    </source>
</evidence>
<dbReference type="GO" id="GO:0005634">
    <property type="term" value="C:nucleus"/>
    <property type="evidence" value="ECO:0007669"/>
    <property type="project" value="UniProtKB-SubCell"/>
</dbReference>
<feature type="region of interest" description="Disordered" evidence="9">
    <location>
        <begin position="232"/>
        <end position="260"/>
    </location>
</feature>
<proteinExistence type="inferred from homology"/>
<feature type="domain" description="Zinc finger ZPR1-type" evidence="10">
    <location>
        <begin position="57"/>
        <end position="214"/>
    </location>
</feature>
<dbReference type="Proteomes" id="UP000054383">
    <property type="component" value="Unassembled WGS sequence"/>
</dbReference>
<dbReference type="PANTHER" id="PTHR10876:SF0">
    <property type="entry name" value="ZINC FINGER PROTEIN ZPR1"/>
    <property type="match status" value="1"/>
</dbReference>
<feature type="region of interest" description="Disordered" evidence="9">
    <location>
        <begin position="440"/>
        <end position="479"/>
    </location>
</feature>
<gene>
    <name evidence="11" type="ORF">PISL3812_01237</name>
</gene>
<dbReference type="OrthoDB" id="308464at2759"/>
<organism evidence="11 12">
    <name type="scientific">Talaromyces islandicus</name>
    <name type="common">Penicillium islandicum</name>
    <dbReference type="NCBI Taxonomy" id="28573"/>
    <lineage>
        <taxon>Eukaryota</taxon>
        <taxon>Fungi</taxon>
        <taxon>Dikarya</taxon>
        <taxon>Ascomycota</taxon>
        <taxon>Pezizomycotina</taxon>
        <taxon>Eurotiomycetes</taxon>
        <taxon>Eurotiomycetidae</taxon>
        <taxon>Eurotiales</taxon>
        <taxon>Trichocomaceae</taxon>
        <taxon>Talaromyces</taxon>
        <taxon>Talaromyces sect. Islandici</taxon>
    </lineage>
</organism>
<dbReference type="AlphaFoldDB" id="A0A0U1LP09"/>
<evidence type="ECO:0000256" key="7">
    <source>
        <dbReference type="ARBA" id="ARBA00023242"/>
    </source>
</evidence>
<dbReference type="EMBL" id="CVMT01000001">
    <property type="protein sequence ID" value="CRG83881.1"/>
    <property type="molecule type" value="Genomic_DNA"/>
</dbReference>
<dbReference type="PANTHER" id="PTHR10876">
    <property type="entry name" value="ZINC FINGER PROTEIN ZPR1"/>
    <property type="match status" value="1"/>
</dbReference>
<dbReference type="STRING" id="28573.A0A0U1LP09"/>
<dbReference type="InterPro" id="IPR040141">
    <property type="entry name" value="ZPR1"/>
</dbReference>
<dbReference type="FunFam" id="2.20.25.420:FF:000001">
    <property type="entry name" value="Zinc finger protein ZPR1"/>
    <property type="match status" value="1"/>
</dbReference>
<evidence type="ECO:0000256" key="8">
    <source>
        <dbReference type="ARBA" id="ARBA00054139"/>
    </source>
</evidence>
<protein>
    <recommendedName>
        <fullName evidence="10">Zinc finger ZPR1-type domain-containing protein</fullName>
    </recommendedName>
</protein>
<dbReference type="NCBIfam" id="TIGR00310">
    <property type="entry name" value="ZPR1_znf"/>
    <property type="match status" value="1"/>
</dbReference>
<evidence type="ECO:0000256" key="5">
    <source>
        <dbReference type="ARBA" id="ARBA00022771"/>
    </source>
</evidence>
<dbReference type="FunFam" id="2.20.25.420:FF:000002">
    <property type="entry name" value="Zinc finger protein ZPR1"/>
    <property type="match status" value="1"/>
</dbReference>
<comment type="subcellular location">
    <subcellularLocation>
        <location evidence="1">Nucleus</location>
    </subcellularLocation>
</comment>
<reference evidence="11 12" key="1">
    <citation type="submission" date="2015-04" db="EMBL/GenBank/DDBJ databases">
        <authorList>
            <person name="Syromyatnikov M.Y."/>
            <person name="Popov V.N."/>
        </authorList>
    </citation>
    <scope>NUCLEOTIDE SEQUENCE [LARGE SCALE GENOMIC DNA]</scope>
    <source>
        <strain evidence="11">WF-38-12</strain>
    </source>
</reference>
<evidence type="ECO:0000256" key="6">
    <source>
        <dbReference type="ARBA" id="ARBA00022833"/>
    </source>
</evidence>
<dbReference type="OMA" id="FREVVIM"/>
<name>A0A0U1LP09_TALIS</name>